<dbReference type="GO" id="GO:0016779">
    <property type="term" value="F:nucleotidyltransferase activity"/>
    <property type="evidence" value="ECO:0007669"/>
    <property type="project" value="UniProtKB-KW"/>
</dbReference>
<comment type="similarity">
    <text evidence="1">Belongs to the Arg-specific ADP-ribosyltransferase family.</text>
</comment>
<dbReference type="GO" id="GO:0106274">
    <property type="term" value="F:NAD+-protein-arginine ADP-ribosyltransferase activity"/>
    <property type="evidence" value="ECO:0007669"/>
    <property type="project" value="UniProtKB-EC"/>
</dbReference>
<keyword evidence="9" id="KW-0378">Hydrolase</keyword>
<dbReference type="Gene3D" id="3.40.50.410">
    <property type="entry name" value="von Willebrand factor, type A domain"/>
    <property type="match status" value="1"/>
</dbReference>
<dbReference type="OrthoDB" id="9805121at2"/>
<dbReference type="InterPro" id="IPR036895">
    <property type="entry name" value="Uracil-DNA_glycosylase-like_sf"/>
</dbReference>
<reference evidence="9 10" key="1">
    <citation type="submission" date="2019-02" db="EMBL/GenBank/DDBJ databases">
        <title>Deep-cultivation of Planctomycetes and their phenomic and genomic characterization uncovers novel biology.</title>
        <authorList>
            <person name="Wiegand S."/>
            <person name="Jogler M."/>
            <person name="Boedeker C."/>
            <person name="Pinto D."/>
            <person name="Vollmers J."/>
            <person name="Rivas-Marin E."/>
            <person name="Kohn T."/>
            <person name="Peeters S.H."/>
            <person name="Heuer A."/>
            <person name="Rast P."/>
            <person name="Oberbeckmann S."/>
            <person name="Bunk B."/>
            <person name="Jeske O."/>
            <person name="Meyerdierks A."/>
            <person name="Storesund J.E."/>
            <person name="Kallscheuer N."/>
            <person name="Luecker S."/>
            <person name="Lage O.M."/>
            <person name="Pohl T."/>
            <person name="Merkel B.J."/>
            <person name="Hornburger P."/>
            <person name="Mueller R.-W."/>
            <person name="Bruemmer F."/>
            <person name="Labrenz M."/>
            <person name="Spormann A.M."/>
            <person name="Op den Camp H."/>
            <person name="Overmann J."/>
            <person name="Amann R."/>
            <person name="Jetten M.S.M."/>
            <person name="Mascher T."/>
            <person name="Medema M.H."/>
            <person name="Devos D.P."/>
            <person name="Kaster A.-K."/>
            <person name="Ovreas L."/>
            <person name="Rohde M."/>
            <person name="Galperin M.Y."/>
            <person name="Jogler C."/>
        </authorList>
    </citation>
    <scope>NUCLEOTIDE SEQUENCE [LARGE SCALE GENOMIC DNA]</scope>
    <source>
        <strain evidence="9 10">ETA_A1</strain>
    </source>
</reference>
<keyword evidence="9" id="KW-0326">Glycosidase</keyword>
<dbReference type="InterPro" id="IPR002043">
    <property type="entry name" value="UDG_fam1"/>
</dbReference>
<dbReference type="Pfam" id="PF00092">
    <property type="entry name" value="VWA"/>
    <property type="match status" value="1"/>
</dbReference>
<protein>
    <recommendedName>
        <fullName evidence="2">NAD(+)--protein-arginine ADP-ribosyltransferase</fullName>
        <ecNumber evidence="2">2.4.2.31</ecNumber>
    </recommendedName>
</protein>
<evidence type="ECO:0000256" key="5">
    <source>
        <dbReference type="ARBA" id="ARBA00022695"/>
    </source>
</evidence>
<keyword evidence="3" id="KW-0328">Glycosyltransferase</keyword>
<dbReference type="SUPFAM" id="SSF52141">
    <property type="entry name" value="Uracil-DNA glycosylase-like"/>
    <property type="match status" value="1"/>
</dbReference>
<comment type="catalytic activity">
    <reaction evidence="6">
        <text>L-arginyl-[protein] + NAD(+) = N(omega)-(ADP-D-ribosyl)-L-arginyl-[protein] + nicotinamide + H(+)</text>
        <dbReference type="Rhea" id="RHEA:19149"/>
        <dbReference type="Rhea" id="RHEA-COMP:10532"/>
        <dbReference type="Rhea" id="RHEA-COMP:15087"/>
        <dbReference type="ChEBI" id="CHEBI:15378"/>
        <dbReference type="ChEBI" id="CHEBI:17154"/>
        <dbReference type="ChEBI" id="CHEBI:29965"/>
        <dbReference type="ChEBI" id="CHEBI:57540"/>
        <dbReference type="ChEBI" id="CHEBI:142554"/>
        <dbReference type="EC" id="2.4.2.31"/>
    </reaction>
</comment>
<dbReference type="EMBL" id="CP036273">
    <property type="protein sequence ID" value="QDU19716.1"/>
    <property type="molecule type" value="Genomic_DNA"/>
</dbReference>
<evidence type="ECO:0000259" key="8">
    <source>
        <dbReference type="PROSITE" id="PS50234"/>
    </source>
</evidence>
<evidence type="ECO:0000313" key="10">
    <source>
        <dbReference type="Proteomes" id="UP000319576"/>
    </source>
</evidence>
<accession>A0A517XQF5</accession>
<feature type="domain" description="VWFA" evidence="8">
    <location>
        <begin position="48"/>
        <end position="226"/>
    </location>
</feature>
<evidence type="ECO:0000256" key="1">
    <source>
        <dbReference type="ARBA" id="ARBA00009558"/>
    </source>
</evidence>
<evidence type="ECO:0000256" key="6">
    <source>
        <dbReference type="ARBA" id="ARBA00047597"/>
    </source>
</evidence>
<organism evidence="9 10">
    <name type="scientific">Urbifossiella limnaea</name>
    <dbReference type="NCBI Taxonomy" id="2528023"/>
    <lineage>
        <taxon>Bacteria</taxon>
        <taxon>Pseudomonadati</taxon>
        <taxon>Planctomycetota</taxon>
        <taxon>Planctomycetia</taxon>
        <taxon>Gemmatales</taxon>
        <taxon>Gemmataceae</taxon>
        <taxon>Urbifossiella</taxon>
    </lineage>
</organism>
<dbReference type="RefSeq" id="WP_145236092.1">
    <property type="nucleotide sequence ID" value="NZ_CP036273.1"/>
</dbReference>
<evidence type="ECO:0000256" key="4">
    <source>
        <dbReference type="ARBA" id="ARBA00022679"/>
    </source>
</evidence>
<dbReference type="SUPFAM" id="SSF53300">
    <property type="entry name" value="vWA-like"/>
    <property type="match status" value="1"/>
</dbReference>
<dbReference type="Proteomes" id="UP000319576">
    <property type="component" value="Chromosome"/>
</dbReference>
<dbReference type="GO" id="GO:0097510">
    <property type="term" value="P:base-excision repair, AP site formation via deaminated base removal"/>
    <property type="evidence" value="ECO:0007669"/>
    <property type="project" value="TreeGrafter"/>
</dbReference>
<dbReference type="InterPro" id="IPR000768">
    <property type="entry name" value="ART"/>
</dbReference>
<keyword evidence="10" id="KW-1185">Reference proteome</keyword>
<dbReference type="SUPFAM" id="SSF56399">
    <property type="entry name" value="ADP-ribosylation"/>
    <property type="match status" value="1"/>
</dbReference>
<evidence type="ECO:0000256" key="7">
    <source>
        <dbReference type="SAM" id="MobiDB-lite"/>
    </source>
</evidence>
<keyword evidence="4" id="KW-0808">Transferase</keyword>
<dbReference type="InterPro" id="IPR036465">
    <property type="entry name" value="vWFA_dom_sf"/>
</dbReference>
<name>A0A517XQF5_9BACT</name>
<dbReference type="InterPro" id="IPR002035">
    <property type="entry name" value="VWF_A"/>
</dbReference>
<dbReference type="EC" id="2.4.2.31" evidence="2"/>
<dbReference type="PANTHER" id="PTHR11264:SF8">
    <property type="entry name" value="URACIL-DNA GLYCOSYLASE-LIKE DOMAIN-CONTAINING PROTEIN"/>
    <property type="match status" value="1"/>
</dbReference>
<dbReference type="AlphaFoldDB" id="A0A517XQF5"/>
<dbReference type="SMART" id="SM00327">
    <property type="entry name" value="VWA"/>
    <property type="match status" value="1"/>
</dbReference>
<evidence type="ECO:0000313" key="9">
    <source>
        <dbReference type="EMBL" id="QDU19716.1"/>
    </source>
</evidence>
<dbReference type="KEGG" id="uli:ETAA1_16520"/>
<evidence type="ECO:0000256" key="2">
    <source>
        <dbReference type="ARBA" id="ARBA00012031"/>
    </source>
</evidence>
<dbReference type="Gene3D" id="3.40.470.10">
    <property type="entry name" value="Uracil-DNA glycosylase-like domain"/>
    <property type="match status" value="1"/>
</dbReference>
<dbReference type="PROSITE" id="PS51996">
    <property type="entry name" value="TR_MART"/>
    <property type="match status" value="1"/>
</dbReference>
<dbReference type="Pfam" id="PF01129">
    <property type="entry name" value="ART"/>
    <property type="match status" value="1"/>
</dbReference>
<feature type="region of interest" description="Disordered" evidence="7">
    <location>
        <begin position="415"/>
        <end position="442"/>
    </location>
</feature>
<gene>
    <name evidence="9" type="primary">ung_1</name>
    <name evidence="9" type="ORF">ETAA1_16520</name>
</gene>
<dbReference type="PANTHER" id="PTHR11264">
    <property type="entry name" value="URACIL-DNA GLYCOSYLASE"/>
    <property type="match status" value="1"/>
</dbReference>
<keyword evidence="5" id="KW-0548">Nucleotidyltransferase</keyword>
<dbReference type="PROSITE" id="PS50234">
    <property type="entry name" value="VWFA"/>
    <property type="match status" value="1"/>
</dbReference>
<dbReference type="Gene3D" id="3.90.176.10">
    <property type="entry name" value="Toxin ADP-ribosyltransferase, Chain A, domain 1"/>
    <property type="match status" value="1"/>
</dbReference>
<dbReference type="GO" id="GO:0004844">
    <property type="term" value="F:uracil DNA N-glycosylase activity"/>
    <property type="evidence" value="ECO:0007669"/>
    <property type="project" value="InterPro"/>
</dbReference>
<sequence>MTTILQPHFALSTHLAPGKTPTAADVLLTFRVERTGALAGPGPRLPLNLGLVLDRSGSMAGKPLDQAVAAAGILLDQLDGRDTLSVVAFDHTVDTVVPQEPVADRAAVMKRLRKVRPGGSTNLFDGWDAGCGQVACCRADHAVNRVLLLTDGAANHGVTDPAKVAGHAAWWAARGVSTTTLGFGRDFEEDLLLKMAEASGGNFYYIETPEDACQVFQIEGETLTSVAVRNLVLTLTPAAGSGVVVKDVLNRYATRETPGGLVVSAGDVYAAEDKILGVAIEVPPQSRGRTAVPLVEVSYTCDLISHGGRTVRAAGSFTVAVPVSTAPAVRDVDAVRQAARLRVAAAKEDAVRHYDALHTKDAEAVTRAAADGLRQQQLDEEFDLAEEAAQLDYYADRFAAGGLSGPDRKTLRDQAYQGRTRGRDDLAARGSGGGSAHSLPTTAEVGNGVEVRCVRDGGKLRVEPVSAGFEREFRVLFPRAVREPGVHYVVDGLELSANGTFYKPSGAIKRLTKPTAVHSADPSDPLKLTELFAGGGEPWLPVLKPVIEVQPRAGEFIGPNRDAAVVPMRELTFQALKPNPPEKWKVVVFGQNPYPRAESATGIAMFDNTFADWADSKFGKVTSIRCVIKAAVMSKHGLPKSTGIADIRKLLAKEKAVQPPEWFQAMLTQGVLLLNAALTASTEKGAPADPHAAFWRPVVEKLVEEILKAKQASAEPADRGVVFGWWGAHARNLRSLVERLQQKYPGVRVRHVDHCNPAAQGDVFCDGDHFGKINAALRGVGAGEIDWLPSVGWNAGASDAERMGAFITQTQELHKLYLERLQEVAAELAAPLPAIVGVLASPLLAFPDAVGPLVPAVPGLDFYLKRAHQYGQLQAARPGTDLSADEIAAVYLYTTESSFHRRLNAVLRDPDRDHARPYFGYLRLLLTALPRLAGYTGSLWRGVAADLRRQYPKGGTVTWWGVSSCTAKRSVATSFMGGTGRRTLFEITPAQAVGIRRYSAFTGEDEYVLLPGARLAVTDVTSEPGGLATIRLREEAGGREVS</sequence>
<evidence type="ECO:0000256" key="3">
    <source>
        <dbReference type="ARBA" id="ARBA00022676"/>
    </source>
</evidence>
<proteinExistence type="inferred from homology"/>